<reference evidence="8 9" key="1">
    <citation type="submission" date="2016-03" db="EMBL/GenBank/DDBJ databases">
        <authorList>
            <person name="Ploux O."/>
        </authorList>
    </citation>
    <scope>NUCLEOTIDE SEQUENCE [LARGE SCALE GENOMIC DNA]</scope>
    <source>
        <strain evidence="8 9">UAMH 11012</strain>
    </source>
</reference>
<feature type="transmembrane region" description="Helical" evidence="6">
    <location>
        <begin position="170"/>
        <end position="192"/>
    </location>
</feature>
<protein>
    <submittedName>
        <fullName evidence="8">Related to integral membrane protein</fullName>
    </submittedName>
</protein>
<evidence type="ECO:0000259" key="7">
    <source>
        <dbReference type="Pfam" id="PF20684"/>
    </source>
</evidence>
<keyword evidence="9" id="KW-1185">Reference proteome</keyword>
<dbReference type="AlphaFoldDB" id="A0A1L7WY63"/>
<name>A0A1L7WY63_9HELO</name>
<feature type="domain" description="Rhodopsin" evidence="7">
    <location>
        <begin position="26"/>
        <end position="266"/>
    </location>
</feature>
<dbReference type="PANTHER" id="PTHR33048">
    <property type="entry name" value="PTH11-LIKE INTEGRAL MEMBRANE PROTEIN (AFU_ORTHOLOGUE AFUA_5G11245)"/>
    <property type="match status" value="1"/>
</dbReference>
<comment type="subcellular location">
    <subcellularLocation>
        <location evidence="1">Membrane</location>
        <topology evidence="1">Multi-pass membrane protein</topology>
    </subcellularLocation>
</comment>
<keyword evidence="4 6" id="KW-0472">Membrane</keyword>
<evidence type="ECO:0000313" key="9">
    <source>
        <dbReference type="Proteomes" id="UP000184330"/>
    </source>
</evidence>
<evidence type="ECO:0000256" key="6">
    <source>
        <dbReference type="SAM" id="Phobius"/>
    </source>
</evidence>
<dbReference type="EMBL" id="FJOG01000010">
    <property type="protein sequence ID" value="CZR57694.1"/>
    <property type="molecule type" value="Genomic_DNA"/>
</dbReference>
<evidence type="ECO:0000256" key="3">
    <source>
        <dbReference type="ARBA" id="ARBA00022989"/>
    </source>
</evidence>
<feature type="transmembrane region" description="Helical" evidence="6">
    <location>
        <begin position="91"/>
        <end position="112"/>
    </location>
</feature>
<keyword evidence="3 6" id="KW-1133">Transmembrane helix</keyword>
<dbReference type="GO" id="GO:0016020">
    <property type="term" value="C:membrane"/>
    <property type="evidence" value="ECO:0007669"/>
    <property type="project" value="UniProtKB-SubCell"/>
</dbReference>
<evidence type="ECO:0000256" key="2">
    <source>
        <dbReference type="ARBA" id="ARBA00022692"/>
    </source>
</evidence>
<accession>A0A1L7WY63</accession>
<sequence>MVTTRGEVSRSLNICLITFSTIFVILRFYVRCFMTKVLGLDDAFSFLALPVLIAQSSLEIREVSYGAGEQITTVSPENLKKFFSLLPTMQLLYFIGIGLVRLSIIAFLPRLWKERKVTLIAWALGFAVFAMSITCFFIMLFECKHIPDLWDKAAPGRQCLSSQHEAYMFWTHSGIGVFIDILLLVIPLWIISTRMVVSTTKKRVLLVFSVGLFVVITGAVRLGIIVTTNFAVNTTFFITKTSIWTDLEGHVGLWVACFPTLQPLLRIVVRSLGLSSNYRTTTQPKPSSNMGGFGSVTWKRRSQGYMEHHTEPRRDSISDDCSGKCIVRYEEREFDLEMNSLGSDATRGRFNQNSKGIVRTTDIEVRRD</sequence>
<dbReference type="InterPro" id="IPR052337">
    <property type="entry name" value="SAT4-like"/>
</dbReference>
<proteinExistence type="inferred from homology"/>
<dbReference type="PANTHER" id="PTHR33048:SF47">
    <property type="entry name" value="INTEGRAL MEMBRANE PROTEIN-RELATED"/>
    <property type="match status" value="1"/>
</dbReference>
<evidence type="ECO:0000256" key="5">
    <source>
        <dbReference type="ARBA" id="ARBA00038359"/>
    </source>
</evidence>
<gene>
    <name evidence="8" type="ORF">PAC_07583</name>
</gene>
<dbReference type="InterPro" id="IPR049326">
    <property type="entry name" value="Rhodopsin_dom_fungi"/>
</dbReference>
<evidence type="ECO:0000256" key="4">
    <source>
        <dbReference type="ARBA" id="ARBA00023136"/>
    </source>
</evidence>
<organism evidence="8 9">
    <name type="scientific">Phialocephala subalpina</name>
    <dbReference type="NCBI Taxonomy" id="576137"/>
    <lineage>
        <taxon>Eukaryota</taxon>
        <taxon>Fungi</taxon>
        <taxon>Dikarya</taxon>
        <taxon>Ascomycota</taxon>
        <taxon>Pezizomycotina</taxon>
        <taxon>Leotiomycetes</taxon>
        <taxon>Helotiales</taxon>
        <taxon>Mollisiaceae</taxon>
        <taxon>Phialocephala</taxon>
        <taxon>Phialocephala fortinii species complex</taxon>
    </lineage>
</organism>
<feature type="transmembrane region" description="Helical" evidence="6">
    <location>
        <begin position="204"/>
        <end position="231"/>
    </location>
</feature>
<dbReference type="Proteomes" id="UP000184330">
    <property type="component" value="Unassembled WGS sequence"/>
</dbReference>
<evidence type="ECO:0000313" key="8">
    <source>
        <dbReference type="EMBL" id="CZR57694.1"/>
    </source>
</evidence>
<comment type="similarity">
    <text evidence="5">Belongs to the SAT4 family.</text>
</comment>
<keyword evidence="2 6" id="KW-0812">Transmembrane</keyword>
<dbReference type="OrthoDB" id="5413793at2759"/>
<dbReference type="Pfam" id="PF20684">
    <property type="entry name" value="Fung_rhodopsin"/>
    <property type="match status" value="1"/>
</dbReference>
<evidence type="ECO:0000256" key="1">
    <source>
        <dbReference type="ARBA" id="ARBA00004141"/>
    </source>
</evidence>
<feature type="transmembrane region" description="Helical" evidence="6">
    <location>
        <begin position="119"/>
        <end position="141"/>
    </location>
</feature>
<feature type="transmembrane region" description="Helical" evidence="6">
    <location>
        <begin position="12"/>
        <end position="30"/>
    </location>
</feature>